<comment type="caution">
    <text evidence="4">The sequence shown here is derived from an EMBL/GenBank/DDBJ whole genome shotgun (WGS) entry which is preliminary data.</text>
</comment>
<accession>A0A4R4FE75</accession>
<dbReference type="Pfam" id="PF01510">
    <property type="entry name" value="Amidase_2"/>
    <property type="match status" value="1"/>
</dbReference>
<gene>
    <name evidence="4" type="ORF">E1963_09185</name>
</gene>
<dbReference type="Gene3D" id="1.10.101.10">
    <property type="entry name" value="PGBD-like superfamily/PGBD"/>
    <property type="match status" value="1"/>
</dbReference>
<dbReference type="RefSeq" id="WP_132277332.1">
    <property type="nucleotide sequence ID" value="NZ_JAOBST010000013.1"/>
</dbReference>
<dbReference type="PANTHER" id="PTHR11022:SF41">
    <property type="entry name" value="PEPTIDOGLYCAN-RECOGNITION PROTEIN LC-RELATED"/>
    <property type="match status" value="1"/>
</dbReference>
<dbReference type="CDD" id="cd06583">
    <property type="entry name" value="PGRP"/>
    <property type="match status" value="1"/>
</dbReference>
<evidence type="ECO:0000259" key="2">
    <source>
        <dbReference type="SMART" id="SM00644"/>
    </source>
</evidence>
<dbReference type="GO" id="GO:0008745">
    <property type="term" value="F:N-acetylmuramoyl-L-alanine amidase activity"/>
    <property type="evidence" value="ECO:0007669"/>
    <property type="project" value="InterPro"/>
</dbReference>
<name>A0A4R4FE75_9FIRM</name>
<dbReference type="Proteomes" id="UP000295710">
    <property type="component" value="Unassembled WGS sequence"/>
</dbReference>
<dbReference type="SMART" id="SM00644">
    <property type="entry name" value="Ami_2"/>
    <property type="match status" value="1"/>
</dbReference>
<evidence type="ECO:0000313" key="4">
    <source>
        <dbReference type="EMBL" id="TDA21924.1"/>
    </source>
</evidence>
<comment type="similarity">
    <text evidence="1">Belongs to the N-acetylmuramoyl-L-alanine amidase 2 family.</text>
</comment>
<organism evidence="4 5">
    <name type="scientific">Extibacter muris</name>
    <dbReference type="NCBI Taxonomy" id="1796622"/>
    <lineage>
        <taxon>Bacteria</taxon>
        <taxon>Bacillati</taxon>
        <taxon>Bacillota</taxon>
        <taxon>Clostridia</taxon>
        <taxon>Lachnospirales</taxon>
        <taxon>Lachnospiraceae</taxon>
        <taxon>Extibacter</taxon>
    </lineage>
</organism>
<dbReference type="InterPro" id="IPR036365">
    <property type="entry name" value="PGBD-like_sf"/>
</dbReference>
<evidence type="ECO:0000256" key="1">
    <source>
        <dbReference type="ARBA" id="ARBA00007553"/>
    </source>
</evidence>
<evidence type="ECO:0000313" key="5">
    <source>
        <dbReference type="Proteomes" id="UP000295710"/>
    </source>
</evidence>
<dbReference type="InterPro" id="IPR002477">
    <property type="entry name" value="Peptidoglycan-bd-like"/>
</dbReference>
<protein>
    <submittedName>
        <fullName evidence="4">Peptidoglycan-binding domain-containing protein</fullName>
    </submittedName>
</protein>
<dbReference type="InterPro" id="IPR036505">
    <property type="entry name" value="Amidase/PGRP_sf"/>
</dbReference>
<proteinExistence type="inferred from homology"/>
<dbReference type="InterPro" id="IPR015510">
    <property type="entry name" value="PGRP"/>
</dbReference>
<keyword evidence="5" id="KW-1185">Reference proteome</keyword>
<dbReference type="AlphaFoldDB" id="A0A4R4FE75"/>
<dbReference type="GO" id="GO:0008270">
    <property type="term" value="F:zinc ion binding"/>
    <property type="evidence" value="ECO:0007669"/>
    <property type="project" value="InterPro"/>
</dbReference>
<dbReference type="SUPFAM" id="SSF47090">
    <property type="entry name" value="PGBD-like"/>
    <property type="match status" value="1"/>
</dbReference>
<dbReference type="SUPFAM" id="SSF55846">
    <property type="entry name" value="N-acetylmuramoyl-L-alanine amidase-like"/>
    <property type="match status" value="1"/>
</dbReference>
<sequence>MKIIESNLSFGSMSRRSKTNRIILHHAEASTCTVQDVHRWHKNNGWAGIGYHFFVRKDGSVYRGRPENTVGSHAYGSNSDSIGICFEGAYMTETMPAAQKTAGKELVAYLKKKYGISKVQAHRDVCATSCPGTNFPFSDIAGSSGSVSVTTTPSKPATSGDAWVRRLQTECNAQGFSKQAVDGIAGPNTLAGCPQLGRTSRGNITALLQERLNTLGYNCGAVDGINGVKTQAAIKAFQRAHNLVADGIVGPKTWSKLLGLS</sequence>
<dbReference type="InterPro" id="IPR006619">
    <property type="entry name" value="PGRP_domain_met/bac"/>
</dbReference>
<dbReference type="PANTHER" id="PTHR11022">
    <property type="entry name" value="PEPTIDOGLYCAN RECOGNITION PROTEIN"/>
    <property type="match status" value="1"/>
</dbReference>
<dbReference type="InterPro" id="IPR002502">
    <property type="entry name" value="Amidase_domain"/>
</dbReference>
<dbReference type="EMBL" id="SMMX01000006">
    <property type="protein sequence ID" value="TDA21924.1"/>
    <property type="molecule type" value="Genomic_DNA"/>
</dbReference>
<dbReference type="SMART" id="SM00701">
    <property type="entry name" value="PGRP"/>
    <property type="match status" value="1"/>
</dbReference>
<reference evidence="4 5" key="1">
    <citation type="journal article" date="2016" name="Nat. Microbiol.">
        <title>The Mouse Intestinal Bacterial Collection (miBC) provides host-specific insight into cultured diversity and functional potential of the gut microbiota.</title>
        <authorList>
            <person name="Lagkouvardos I."/>
            <person name="Pukall R."/>
            <person name="Abt B."/>
            <person name="Foesel B.U."/>
            <person name="Meier-Kolthoff J.P."/>
            <person name="Kumar N."/>
            <person name="Bresciani A."/>
            <person name="Martinez I."/>
            <person name="Just S."/>
            <person name="Ziegler C."/>
            <person name="Brugiroux S."/>
            <person name="Garzetti D."/>
            <person name="Wenning M."/>
            <person name="Bui T.P."/>
            <person name="Wang J."/>
            <person name="Hugenholtz F."/>
            <person name="Plugge C.M."/>
            <person name="Peterson D.A."/>
            <person name="Hornef M.W."/>
            <person name="Baines J.F."/>
            <person name="Smidt H."/>
            <person name="Walter J."/>
            <person name="Kristiansen K."/>
            <person name="Nielsen H.B."/>
            <person name="Haller D."/>
            <person name="Overmann J."/>
            <person name="Stecher B."/>
            <person name="Clavel T."/>
        </authorList>
    </citation>
    <scope>NUCLEOTIDE SEQUENCE [LARGE SCALE GENOMIC DNA]</scope>
    <source>
        <strain evidence="4 5">DSM 28560</strain>
    </source>
</reference>
<dbReference type="Pfam" id="PF01471">
    <property type="entry name" value="PG_binding_1"/>
    <property type="match status" value="1"/>
</dbReference>
<dbReference type="GO" id="GO:0009253">
    <property type="term" value="P:peptidoglycan catabolic process"/>
    <property type="evidence" value="ECO:0007669"/>
    <property type="project" value="InterPro"/>
</dbReference>
<dbReference type="InterPro" id="IPR036366">
    <property type="entry name" value="PGBDSf"/>
</dbReference>
<feature type="domain" description="Peptidoglycan recognition protein family" evidence="3">
    <location>
        <begin position="2"/>
        <end position="126"/>
    </location>
</feature>
<dbReference type="Gene3D" id="3.40.80.10">
    <property type="entry name" value="Peptidoglycan recognition protein-like"/>
    <property type="match status" value="1"/>
</dbReference>
<feature type="domain" description="N-acetylmuramoyl-L-alanine amidase" evidence="2">
    <location>
        <begin position="8"/>
        <end position="132"/>
    </location>
</feature>
<evidence type="ECO:0000259" key="3">
    <source>
        <dbReference type="SMART" id="SM00701"/>
    </source>
</evidence>